<keyword evidence="7" id="KW-1185">Reference proteome</keyword>
<organism evidence="6 7">
    <name type="scientific">Postia placenta MAD-698-R-SB12</name>
    <dbReference type="NCBI Taxonomy" id="670580"/>
    <lineage>
        <taxon>Eukaryota</taxon>
        <taxon>Fungi</taxon>
        <taxon>Dikarya</taxon>
        <taxon>Basidiomycota</taxon>
        <taxon>Agaricomycotina</taxon>
        <taxon>Agaricomycetes</taxon>
        <taxon>Polyporales</taxon>
        <taxon>Adustoporiaceae</taxon>
        <taxon>Rhodonia</taxon>
    </lineage>
</organism>
<gene>
    <name evidence="6" type="ORF">POSPLADRAFT_1184913</name>
</gene>
<keyword evidence="3" id="KW-0436">Ligase</keyword>
<dbReference type="PANTHER" id="PTHR45527:SF11">
    <property type="entry name" value="NONRIBOSOMAL PEPTIDE SYNTHETASE 5"/>
    <property type="match status" value="1"/>
</dbReference>
<dbReference type="PANTHER" id="PTHR45527">
    <property type="entry name" value="NONRIBOSOMAL PEPTIDE SYNTHETASE"/>
    <property type="match status" value="1"/>
</dbReference>
<dbReference type="EMBL" id="KZ110604">
    <property type="protein sequence ID" value="OSX58554.1"/>
    <property type="molecule type" value="Genomic_DNA"/>
</dbReference>
<evidence type="ECO:0000313" key="7">
    <source>
        <dbReference type="Proteomes" id="UP000194127"/>
    </source>
</evidence>
<evidence type="ECO:0000256" key="2">
    <source>
        <dbReference type="ARBA" id="ARBA00022553"/>
    </source>
</evidence>
<evidence type="ECO:0000313" key="6">
    <source>
        <dbReference type="EMBL" id="OSX58554.1"/>
    </source>
</evidence>
<dbReference type="PRINTS" id="PR00154">
    <property type="entry name" value="AMPBINDING"/>
</dbReference>
<dbReference type="GeneID" id="36334060"/>
<keyword evidence="1" id="KW-0596">Phosphopantetheine</keyword>
<accession>A0A1X6MQ66</accession>
<dbReference type="Gene3D" id="3.30.300.30">
    <property type="match status" value="1"/>
</dbReference>
<proteinExistence type="inferred from homology"/>
<dbReference type="InterPro" id="IPR000873">
    <property type="entry name" value="AMP-dep_synth/lig_dom"/>
</dbReference>
<protein>
    <recommendedName>
        <fullName evidence="5">AMP-dependent synthetase/ligase domain-containing protein</fullName>
    </recommendedName>
</protein>
<dbReference type="SUPFAM" id="SSF56801">
    <property type="entry name" value="Acetyl-CoA synthetase-like"/>
    <property type="match status" value="1"/>
</dbReference>
<dbReference type="STRING" id="670580.A0A1X6MQ66"/>
<dbReference type="Pfam" id="PF00501">
    <property type="entry name" value="AMP-binding"/>
    <property type="match status" value="3"/>
</dbReference>
<dbReference type="InterPro" id="IPR045851">
    <property type="entry name" value="AMP-bd_C_sf"/>
</dbReference>
<comment type="similarity">
    <text evidence="4">Belongs to the NRP synthetase family.</text>
</comment>
<dbReference type="GO" id="GO:0005829">
    <property type="term" value="C:cytosol"/>
    <property type="evidence" value="ECO:0007669"/>
    <property type="project" value="TreeGrafter"/>
</dbReference>
<feature type="domain" description="AMP-dependent synthetase/ligase" evidence="5">
    <location>
        <begin position="78"/>
        <end position="143"/>
    </location>
</feature>
<feature type="domain" description="AMP-dependent synthetase/ligase" evidence="5">
    <location>
        <begin position="301"/>
        <end position="341"/>
    </location>
</feature>
<keyword evidence="2" id="KW-0597">Phosphoprotein</keyword>
<reference evidence="6 7" key="1">
    <citation type="submission" date="2017-04" db="EMBL/GenBank/DDBJ databases">
        <title>Genome Sequence of the Model Brown-Rot Fungus Postia placenta SB12.</title>
        <authorList>
            <consortium name="DOE Joint Genome Institute"/>
            <person name="Gaskell J."/>
            <person name="Kersten P."/>
            <person name="Larrondo L.F."/>
            <person name="Canessa P."/>
            <person name="Martinez D."/>
            <person name="Hibbett D."/>
            <person name="Schmoll M."/>
            <person name="Kubicek C.P."/>
            <person name="Martinez A.T."/>
            <person name="Yadav J."/>
            <person name="Master E."/>
            <person name="Magnuson J.K."/>
            <person name="James T."/>
            <person name="Yaver D."/>
            <person name="Berka R."/>
            <person name="Labutti K."/>
            <person name="Lipzen A."/>
            <person name="Aerts A."/>
            <person name="Barry K."/>
            <person name="Henrissat B."/>
            <person name="Blanchette R."/>
            <person name="Grigoriev I."/>
            <person name="Cullen D."/>
        </authorList>
    </citation>
    <scope>NUCLEOTIDE SEQUENCE [LARGE SCALE GENOMIC DNA]</scope>
    <source>
        <strain evidence="6 7">MAD-698-R-SB12</strain>
    </source>
</reference>
<dbReference type="OrthoDB" id="416786at2759"/>
<evidence type="ECO:0000256" key="3">
    <source>
        <dbReference type="ARBA" id="ARBA00022598"/>
    </source>
</evidence>
<dbReference type="InterPro" id="IPR020459">
    <property type="entry name" value="AMP-binding"/>
</dbReference>
<dbReference type="GO" id="GO:0043041">
    <property type="term" value="P:amino acid activation for nonribosomal peptide biosynthetic process"/>
    <property type="evidence" value="ECO:0007669"/>
    <property type="project" value="TreeGrafter"/>
</dbReference>
<feature type="domain" description="AMP-dependent synthetase/ligase" evidence="5">
    <location>
        <begin position="158"/>
        <end position="292"/>
    </location>
</feature>
<dbReference type="GO" id="GO:0031177">
    <property type="term" value="F:phosphopantetheine binding"/>
    <property type="evidence" value="ECO:0007669"/>
    <property type="project" value="TreeGrafter"/>
</dbReference>
<evidence type="ECO:0000256" key="4">
    <source>
        <dbReference type="ARBA" id="ARBA00029454"/>
    </source>
</evidence>
<dbReference type="GO" id="GO:0044550">
    <property type="term" value="P:secondary metabolite biosynthetic process"/>
    <property type="evidence" value="ECO:0007669"/>
    <property type="project" value="TreeGrafter"/>
</dbReference>
<dbReference type="Proteomes" id="UP000194127">
    <property type="component" value="Unassembled WGS sequence"/>
</dbReference>
<dbReference type="AlphaFoldDB" id="A0A1X6MQ66"/>
<evidence type="ECO:0000256" key="1">
    <source>
        <dbReference type="ARBA" id="ARBA00022450"/>
    </source>
</evidence>
<dbReference type="Gene3D" id="3.40.50.12780">
    <property type="entry name" value="N-terminal domain of ligase-like"/>
    <property type="match status" value="2"/>
</dbReference>
<name>A0A1X6MQ66_9APHY</name>
<sequence length="481" mass="51655">MNDLRGFLDVVRCLCSLWRPAVQFPSTECRATPGEAYAVSPLLSSDPPPEPKHTTGFSLVYGHSVIVPYDTIHGAFLVQAEARPAQTAIVDFTGYSVTYGELDRLSAQLAIQLRATGVGSGAHVCLLIERSITQVVAIIAVLRTASSSGPSCAAPLSASIAQSNSAYIIYTSGTTGRPKGVIVSHSNVCNLLCLSPGNLGIRPGTRVSQLLNVAFDMCAWEILGCLMNGGTLHLRGPHRQDWINVLKTVDVVISTPSILAQHDPADYPNIRVVATAGEPCPQSLADRWAQRATFYNCALITIGSPTPNNSVYVLDAELHPVPRGVPGVMWAGGHGVCQGYLNRPDLTSNKFTRDVFSPQGGVMYNTGDIGRLRPDGQLEHLGRVDDQVKIKGFRVELDGVSAAIRVCPGVMTACALLVGQDLWAFYTPEHVSASKVRTTIETLQPCYAVPSKYHALASLPLTSNGKIDKMYLKDLVRAQHS</sequence>
<evidence type="ECO:0000259" key="5">
    <source>
        <dbReference type="Pfam" id="PF00501"/>
    </source>
</evidence>
<dbReference type="InterPro" id="IPR042099">
    <property type="entry name" value="ANL_N_sf"/>
</dbReference>
<dbReference type="InterPro" id="IPR020845">
    <property type="entry name" value="AMP-binding_CS"/>
</dbReference>
<dbReference type="PROSITE" id="PS00455">
    <property type="entry name" value="AMP_BINDING"/>
    <property type="match status" value="1"/>
</dbReference>
<dbReference type="RefSeq" id="XP_024335348.1">
    <property type="nucleotide sequence ID" value="XM_024489111.1"/>
</dbReference>